<keyword evidence="3" id="KW-1185">Reference proteome</keyword>
<dbReference type="EMBL" id="DF850021">
    <property type="protein sequence ID" value="GAT61323.1"/>
    <property type="molecule type" value="Genomic_DNA"/>
</dbReference>
<evidence type="ECO:0000313" key="3">
    <source>
        <dbReference type="Proteomes" id="UP000815677"/>
    </source>
</evidence>
<gene>
    <name evidence="2" type="ORF">MCHLO_17355</name>
</gene>
<sequence>MGDAFKCDRSRRAESVDAVVITSSPSSLPPTPMLSPDEEDQLIEFVKATLIASGVDLKALENSYGPPEDVIGGDWPGPPFPHRITPVPNADVDLLIWAGGETQRMGCFTYYFVRRGTTERLLRERNHKMQVFQSTYSPHMPWVKAMGLRLAIECPGWTLKIVPPSGHMFFYTFPSFEDLELPEIKKEEEIKLV</sequence>
<evidence type="ECO:0000256" key="1">
    <source>
        <dbReference type="SAM" id="MobiDB-lite"/>
    </source>
</evidence>
<organism evidence="2 3">
    <name type="scientific">Mycena chlorophos</name>
    <name type="common">Agaric fungus</name>
    <name type="synonym">Agaricus chlorophos</name>
    <dbReference type="NCBI Taxonomy" id="658473"/>
    <lineage>
        <taxon>Eukaryota</taxon>
        <taxon>Fungi</taxon>
        <taxon>Dikarya</taxon>
        <taxon>Basidiomycota</taxon>
        <taxon>Agaricomycotina</taxon>
        <taxon>Agaricomycetes</taxon>
        <taxon>Agaricomycetidae</taxon>
        <taxon>Agaricales</taxon>
        <taxon>Marasmiineae</taxon>
        <taxon>Mycenaceae</taxon>
        <taxon>Mycena</taxon>
    </lineage>
</organism>
<dbReference type="Proteomes" id="UP000815677">
    <property type="component" value="Unassembled WGS sequence"/>
</dbReference>
<dbReference type="InterPro" id="IPR029058">
    <property type="entry name" value="AB_hydrolase_fold"/>
</dbReference>
<proteinExistence type="predicted"/>
<dbReference type="SUPFAM" id="SSF53474">
    <property type="entry name" value="alpha/beta-Hydrolases"/>
    <property type="match status" value="1"/>
</dbReference>
<name>A0ABQ0MDA4_MYCCL</name>
<protein>
    <submittedName>
        <fullName evidence="2">Uncharacterized protein</fullName>
    </submittedName>
</protein>
<evidence type="ECO:0000313" key="2">
    <source>
        <dbReference type="EMBL" id="GAT61323.1"/>
    </source>
</evidence>
<accession>A0ABQ0MDA4</accession>
<reference evidence="2" key="1">
    <citation type="submission" date="2014-09" db="EMBL/GenBank/DDBJ databases">
        <title>Genome sequence of the luminous mushroom Mycena chlorophos for searching fungal bioluminescence genes.</title>
        <authorList>
            <person name="Tanaka Y."/>
            <person name="Kasuga D."/>
            <person name="Oba Y."/>
            <person name="Hase S."/>
            <person name="Sato K."/>
            <person name="Oba Y."/>
            <person name="Sakakibara Y."/>
        </authorList>
    </citation>
    <scope>NUCLEOTIDE SEQUENCE</scope>
</reference>
<feature type="region of interest" description="Disordered" evidence="1">
    <location>
        <begin position="16"/>
        <end position="35"/>
    </location>
</feature>